<evidence type="ECO:0000313" key="2">
    <source>
        <dbReference type="Proteomes" id="UP001168096"/>
    </source>
</evidence>
<organism evidence="1 2">
    <name type="scientific">Massilia orientalis</name>
    <dbReference type="NCBI Taxonomy" id="3050128"/>
    <lineage>
        <taxon>Bacteria</taxon>
        <taxon>Pseudomonadati</taxon>
        <taxon>Pseudomonadota</taxon>
        <taxon>Betaproteobacteria</taxon>
        <taxon>Burkholderiales</taxon>
        <taxon>Oxalobacteraceae</taxon>
        <taxon>Telluria group</taxon>
        <taxon>Massilia</taxon>
    </lineage>
</organism>
<dbReference type="EC" id="2.3.1.-" evidence="1"/>
<sequence length="136" mass="15234">MLSKDLEDLLRAEHASSDLVHNAEIDDYIRKLGERAEILAHYENGCNGFVAYYCNDYESKKAFITMVVVRPAMRGKGIARALLQSVLGIMRQRGFTACSLEVGKHNTAAYRLYVDLGFRPSLEKDSSAILSMDLTI</sequence>
<keyword evidence="2" id="KW-1185">Reference proteome</keyword>
<keyword evidence="1" id="KW-0808">Transferase</keyword>
<gene>
    <name evidence="1" type="ORF">QPK29_017470</name>
</gene>
<comment type="caution">
    <text evidence="1">The sequence shown here is derived from an EMBL/GenBank/DDBJ whole genome shotgun (WGS) entry which is preliminary data.</text>
</comment>
<evidence type="ECO:0000313" key="1">
    <source>
        <dbReference type="EMBL" id="MFJ1469503.1"/>
    </source>
</evidence>
<proteinExistence type="predicted"/>
<protein>
    <submittedName>
        <fullName evidence="1">GNAT family N-acetyltransferase</fullName>
        <ecNumber evidence="1">2.3.1.-</ecNumber>
    </submittedName>
</protein>
<accession>A0ACC7ME47</accession>
<dbReference type="EMBL" id="JASNRB020000010">
    <property type="protein sequence ID" value="MFJ1469503.1"/>
    <property type="molecule type" value="Genomic_DNA"/>
</dbReference>
<keyword evidence="1" id="KW-0012">Acyltransferase</keyword>
<name>A0ACC7ME47_9BURK</name>
<reference evidence="1" key="1">
    <citation type="submission" date="2024-11" db="EMBL/GenBank/DDBJ databases">
        <title>Description of Massilia orientalis sp. nov., isolated from rhizosphere soil of Ageratina adenophora.</title>
        <authorList>
            <person name="Wang Y."/>
        </authorList>
    </citation>
    <scope>NUCLEOTIDE SEQUENCE</scope>
    <source>
        <strain evidence="1">YIM B02787</strain>
    </source>
</reference>
<dbReference type="Proteomes" id="UP001168096">
    <property type="component" value="Unassembled WGS sequence"/>
</dbReference>